<reference evidence="2 3" key="1">
    <citation type="submission" date="2012-09" db="EMBL/GenBank/DDBJ databases">
        <title>Genome Sequence of alkane-degrading Bacterium Alcanivorax sp. 6-D-6.</title>
        <authorList>
            <person name="Lai Q."/>
            <person name="Shao Z."/>
        </authorList>
    </citation>
    <scope>NUCLEOTIDE SEQUENCE [LARGE SCALE GENOMIC DNA]</scope>
    <source>
        <strain evidence="2 3">6-D-6</strain>
    </source>
</reference>
<feature type="transmembrane region" description="Helical" evidence="1">
    <location>
        <begin position="12"/>
        <end position="31"/>
    </location>
</feature>
<keyword evidence="1" id="KW-0472">Membrane</keyword>
<proteinExistence type="predicted"/>
<evidence type="ECO:0000313" key="2">
    <source>
        <dbReference type="EMBL" id="KAF0803271.1"/>
    </source>
</evidence>
<organism evidence="2 3">
    <name type="scientific">Alcanivorax xiamenensis</name>
    <dbReference type="NCBI Taxonomy" id="1177156"/>
    <lineage>
        <taxon>Bacteria</taxon>
        <taxon>Pseudomonadati</taxon>
        <taxon>Pseudomonadota</taxon>
        <taxon>Gammaproteobacteria</taxon>
        <taxon>Oceanospirillales</taxon>
        <taxon>Alcanivoracaceae</taxon>
        <taxon>Alcanivorax</taxon>
    </lineage>
</organism>
<dbReference type="RefSeq" id="WP_159661582.1">
    <property type="nucleotide sequence ID" value="NZ_AQPF01000053.1"/>
</dbReference>
<protein>
    <submittedName>
        <fullName evidence="2">Uncharacterized protein</fullName>
    </submittedName>
</protein>
<feature type="transmembrane region" description="Helical" evidence="1">
    <location>
        <begin position="37"/>
        <end position="57"/>
    </location>
</feature>
<evidence type="ECO:0000313" key="3">
    <source>
        <dbReference type="Proteomes" id="UP000771797"/>
    </source>
</evidence>
<keyword evidence="3" id="KW-1185">Reference proteome</keyword>
<evidence type="ECO:0000256" key="1">
    <source>
        <dbReference type="SAM" id="Phobius"/>
    </source>
</evidence>
<keyword evidence="1" id="KW-0812">Transmembrane</keyword>
<dbReference type="EMBL" id="AQPF01000053">
    <property type="protein sequence ID" value="KAF0803271.1"/>
    <property type="molecule type" value="Genomic_DNA"/>
</dbReference>
<dbReference type="Proteomes" id="UP000771797">
    <property type="component" value="Unassembled WGS sequence"/>
</dbReference>
<name>A0ABQ6Y3E9_9GAMM</name>
<keyword evidence="1" id="KW-1133">Transmembrane helix</keyword>
<sequence>MNRSQNQERNVWPVLILGAGGVALLVALLYGASDEKIAGFAAMSALFLGGMGIVRLWRIRPEELLCVDRGSSGDEYTLLQGDALTIEKERSISTGNATGADRRVDSP</sequence>
<accession>A0ABQ6Y3E9</accession>
<comment type="caution">
    <text evidence="2">The sequence shown here is derived from an EMBL/GenBank/DDBJ whole genome shotgun (WGS) entry which is preliminary data.</text>
</comment>
<gene>
    <name evidence="2" type="ORF">A6D6_03753</name>
</gene>